<evidence type="ECO:0000256" key="2">
    <source>
        <dbReference type="ARBA" id="ARBA00023125"/>
    </source>
</evidence>
<dbReference type="Gene3D" id="1.10.10.10">
    <property type="entry name" value="Winged helix-like DNA-binding domain superfamily/Winged helix DNA-binding domain"/>
    <property type="match status" value="1"/>
</dbReference>
<reference evidence="5 6" key="1">
    <citation type="submission" date="2016-01" db="EMBL/GenBank/DDBJ databases">
        <title>Genome Sequences of Twelve Sporeforming Bacillus Species Isolated from Foods.</title>
        <authorList>
            <person name="Berendsen E.M."/>
            <person name="Wells-Bennik M.H."/>
            <person name="Krawcyk A.O."/>
            <person name="De Jong A."/>
            <person name="Holsappel S."/>
            <person name="Eijlander R.T."/>
            <person name="Kuipers O.P."/>
        </authorList>
    </citation>
    <scope>NUCLEOTIDE SEQUENCE [LARGE SCALE GENOMIC DNA]</scope>
    <source>
        <strain evidence="5 6">B4102</strain>
    </source>
</reference>
<name>A0A150KLU1_9BACI</name>
<dbReference type="STRING" id="46224.B4102_3928"/>
<dbReference type="PANTHER" id="PTHR33204:SF29">
    <property type="entry name" value="TRANSCRIPTIONAL REGULATOR"/>
    <property type="match status" value="1"/>
</dbReference>
<dbReference type="EMBL" id="LQYN01000129">
    <property type="protein sequence ID" value="KYC89921.1"/>
    <property type="molecule type" value="Genomic_DNA"/>
</dbReference>
<dbReference type="PROSITE" id="PS51118">
    <property type="entry name" value="HTH_HXLR"/>
    <property type="match status" value="1"/>
</dbReference>
<protein>
    <recommendedName>
        <fullName evidence="4">HTH hxlR-type domain-containing protein</fullName>
    </recommendedName>
</protein>
<proteinExistence type="predicted"/>
<feature type="domain" description="HTH hxlR-type" evidence="4">
    <location>
        <begin position="1"/>
        <end position="83"/>
    </location>
</feature>
<dbReference type="Proteomes" id="UP000075666">
    <property type="component" value="Unassembled WGS sequence"/>
</dbReference>
<sequence>MILWHLVESTKRFNELEKLIPNVSQIMLTQHLRNLELEGVIERTVYPTVPPKVEYSLSEYGKSLIPIAEVMCAWGKNHNERKREEPAS</sequence>
<evidence type="ECO:0000313" key="6">
    <source>
        <dbReference type="Proteomes" id="UP000075666"/>
    </source>
</evidence>
<evidence type="ECO:0000256" key="1">
    <source>
        <dbReference type="ARBA" id="ARBA00023015"/>
    </source>
</evidence>
<evidence type="ECO:0000313" key="5">
    <source>
        <dbReference type="EMBL" id="KYC89921.1"/>
    </source>
</evidence>
<keyword evidence="3" id="KW-0804">Transcription</keyword>
<evidence type="ECO:0000256" key="3">
    <source>
        <dbReference type="ARBA" id="ARBA00023163"/>
    </source>
</evidence>
<dbReference type="PATRIC" id="fig|46224.3.peg.1071"/>
<dbReference type="RefSeq" id="WP_084347917.1">
    <property type="nucleotide sequence ID" value="NZ_LQYN01000129.1"/>
</dbReference>
<keyword evidence="2" id="KW-0238">DNA-binding</keyword>
<dbReference type="SUPFAM" id="SSF46785">
    <property type="entry name" value="Winged helix' DNA-binding domain"/>
    <property type="match status" value="1"/>
</dbReference>
<dbReference type="OrthoDB" id="9791143at2"/>
<dbReference type="PANTHER" id="PTHR33204">
    <property type="entry name" value="TRANSCRIPTIONAL REGULATOR, MARR FAMILY"/>
    <property type="match status" value="1"/>
</dbReference>
<keyword evidence="1" id="KW-0805">Transcription regulation</keyword>
<keyword evidence="6" id="KW-1185">Reference proteome</keyword>
<gene>
    <name evidence="5" type="ORF">B4102_3928</name>
</gene>
<dbReference type="Pfam" id="PF01638">
    <property type="entry name" value="HxlR"/>
    <property type="match status" value="1"/>
</dbReference>
<evidence type="ECO:0000259" key="4">
    <source>
        <dbReference type="PROSITE" id="PS51118"/>
    </source>
</evidence>
<dbReference type="InterPro" id="IPR036388">
    <property type="entry name" value="WH-like_DNA-bd_sf"/>
</dbReference>
<organism evidence="5 6">
    <name type="scientific">Heyndrickxia sporothermodurans</name>
    <dbReference type="NCBI Taxonomy" id="46224"/>
    <lineage>
        <taxon>Bacteria</taxon>
        <taxon>Bacillati</taxon>
        <taxon>Bacillota</taxon>
        <taxon>Bacilli</taxon>
        <taxon>Bacillales</taxon>
        <taxon>Bacillaceae</taxon>
        <taxon>Heyndrickxia</taxon>
    </lineage>
</organism>
<comment type="caution">
    <text evidence="5">The sequence shown here is derived from an EMBL/GenBank/DDBJ whole genome shotgun (WGS) entry which is preliminary data.</text>
</comment>
<dbReference type="InterPro" id="IPR036390">
    <property type="entry name" value="WH_DNA-bd_sf"/>
</dbReference>
<accession>A0A150KLU1</accession>
<dbReference type="GO" id="GO:0003677">
    <property type="term" value="F:DNA binding"/>
    <property type="evidence" value="ECO:0007669"/>
    <property type="project" value="UniProtKB-KW"/>
</dbReference>
<dbReference type="InterPro" id="IPR002577">
    <property type="entry name" value="HTH_HxlR"/>
</dbReference>
<dbReference type="AlphaFoldDB" id="A0A150KLU1"/>